<gene>
    <name evidence="1" type="ORF">GGI64_001447</name>
</gene>
<protein>
    <submittedName>
        <fullName evidence="1">Uncharacterized protein</fullName>
    </submittedName>
</protein>
<accession>A0A7Z0IWW6</accession>
<sequence length="56" mass="6267">MRRDPDLEPIKGGLKDPQRQTLWGAPARKSWFEHGSLFAGADVVEPDLKAQRIIAP</sequence>
<evidence type="ECO:0000313" key="2">
    <source>
        <dbReference type="Proteomes" id="UP000535276"/>
    </source>
</evidence>
<organism evidence="1 2">
    <name type="scientific">Rhizobium leguminosarum</name>
    <dbReference type="NCBI Taxonomy" id="384"/>
    <lineage>
        <taxon>Bacteria</taxon>
        <taxon>Pseudomonadati</taxon>
        <taxon>Pseudomonadota</taxon>
        <taxon>Alphaproteobacteria</taxon>
        <taxon>Hyphomicrobiales</taxon>
        <taxon>Rhizobiaceae</taxon>
        <taxon>Rhizobium/Agrobacterium group</taxon>
        <taxon>Rhizobium</taxon>
    </lineage>
</organism>
<name>A0A7Z0IWW6_RHILE</name>
<dbReference type="EMBL" id="JACBZV010000002">
    <property type="protein sequence ID" value="NYJ10400.1"/>
    <property type="molecule type" value="Genomic_DNA"/>
</dbReference>
<dbReference type="AlphaFoldDB" id="A0A7Z0IWW6"/>
<proteinExistence type="predicted"/>
<evidence type="ECO:0000313" key="1">
    <source>
        <dbReference type="EMBL" id="NYJ10400.1"/>
    </source>
</evidence>
<dbReference type="Proteomes" id="UP000535276">
    <property type="component" value="Unassembled WGS sequence"/>
</dbReference>
<comment type="caution">
    <text evidence="1">The sequence shown here is derived from an EMBL/GenBank/DDBJ whole genome shotgun (WGS) entry which is preliminary data.</text>
</comment>
<reference evidence="1 2" key="1">
    <citation type="submission" date="2020-07" db="EMBL/GenBank/DDBJ databases">
        <title>Genomic Encyclopedia of Type Strains, Phase IV (KMG-V): Genome sequencing to study the core and pangenomes of soil and plant-associated prokaryotes.</title>
        <authorList>
            <person name="Whitman W."/>
        </authorList>
    </citation>
    <scope>NUCLEOTIDE SEQUENCE [LARGE SCALE GENOMIC DNA]</scope>
    <source>
        <strain evidence="1 2">SEMIA 4052</strain>
    </source>
</reference>